<protein>
    <submittedName>
        <fullName evidence="2">Uncharacterized protein</fullName>
    </submittedName>
</protein>
<evidence type="ECO:0000313" key="2">
    <source>
        <dbReference type="EMBL" id="KAF8001134.1"/>
    </source>
</evidence>
<proteinExistence type="predicted"/>
<reference evidence="2" key="1">
    <citation type="submission" date="2020-10" db="EMBL/GenBank/DDBJ databases">
        <title>The Whole-Genome Sequence of Metschnikowia persimmonesis, a Novel Endophytic Yeast Species Isolated from Medicinal Plant Diospyros kaki Thumb.</title>
        <authorList>
            <person name="Rahmat E."/>
            <person name="Kang Y."/>
        </authorList>
    </citation>
    <scope>NUCLEOTIDE SEQUENCE</scope>
    <source>
        <strain evidence="2">KIOM G15050</strain>
    </source>
</reference>
<feature type="region of interest" description="Disordered" evidence="1">
    <location>
        <begin position="43"/>
        <end position="208"/>
    </location>
</feature>
<feature type="compositionally biased region" description="Basic and acidic residues" evidence="1">
    <location>
        <begin position="70"/>
        <end position="81"/>
    </location>
</feature>
<dbReference type="Proteomes" id="UP000649328">
    <property type="component" value="Unassembled WGS sequence"/>
</dbReference>
<feature type="compositionally biased region" description="Basic and acidic residues" evidence="1">
    <location>
        <begin position="163"/>
        <end position="180"/>
    </location>
</feature>
<keyword evidence="3" id="KW-1185">Reference proteome</keyword>
<feature type="region of interest" description="Disordered" evidence="1">
    <location>
        <begin position="1"/>
        <end position="23"/>
    </location>
</feature>
<name>A0A8H7GPB3_9ASCO</name>
<accession>A0A8H7GPB3</accession>
<sequence>MFDILATQGDDESPEVMDTEEDEDLVEARLKVVDTRHKYQKVMKSRDTVERQSLVFEKSVQAATQPNSNKEPREDSPERARKLTSQPTRLGSILKGDNNNRVSKSVQEGQSSSKTTSADVQKLALLSSKANEGQGASGEVGPASNAPVSVASGPVLGTTAVAEKPRGPPDKGQTRPEHHSGRSPLDILSQQGGKGPIPDPSLAQSSKISANSHILELGSSHFDKSATSASTNHSVAHLDSSGKRLSESSSGDTVSSRK</sequence>
<comment type="caution">
    <text evidence="2">The sequence shown here is derived from an EMBL/GenBank/DDBJ whole genome shotgun (WGS) entry which is preliminary data.</text>
</comment>
<gene>
    <name evidence="2" type="ORF">HF325_004923</name>
</gene>
<feature type="compositionally biased region" description="Polar residues" evidence="1">
    <location>
        <begin position="97"/>
        <end position="119"/>
    </location>
</feature>
<evidence type="ECO:0000256" key="1">
    <source>
        <dbReference type="SAM" id="MobiDB-lite"/>
    </source>
</evidence>
<dbReference type="OrthoDB" id="4103775at2759"/>
<feature type="compositionally biased region" description="Acidic residues" evidence="1">
    <location>
        <begin position="9"/>
        <end position="23"/>
    </location>
</feature>
<feature type="compositionally biased region" description="Polar residues" evidence="1">
    <location>
        <begin position="225"/>
        <end position="234"/>
    </location>
</feature>
<organism evidence="2 3">
    <name type="scientific">Metschnikowia pulcherrima</name>
    <dbReference type="NCBI Taxonomy" id="27326"/>
    <lineage>
        <taxon>Eukaryota</taxon>
        <taxon>Fungi</taxon>
        <taxon>Dikarya</taxon>
        <taxon>Ascomycota</taxon>
        <taxon>Saccharomycotina</taxon>
        <taxon>Pichiomycetes</taxon>
        <taxon>Metschnikowiaceae</taxon>
        <taxon>Metschnikowia</taxon>
    </lineage>
</organism>
<dbReference type="EMBL" id="JACBPP010000006">
    <property type="protein sequence ID" value="KAF8001134.1"/>
    <property type="molecule type" value="Genomic_DNA"/>
</dbReference>
<feature type="region of interest" description="Disordered" evidence="1">
    <location>
        <begin position="224"/>
        <end position="258"/>
    </location>
</feature>
<evidence type="ECO:0000313" key="3">
    <source>
        <dbReference type="Proteomes" id="UP000649328"/>
    </source>
</evidence>
<dbReference type="AlphaFoldDB" id="A0A8H7GPB3"/>